<proteinExistence type="predicted"/>
<dbReference type="GO" id="GO:0004175">
    <property type="term" value="F:endopeptidase activity"/>
    <property type="evidence" value="ECO:0007669"/>
    <property type="project" value="TreeGrafter"/>
</dbReference>
<keyword evidence="1" id="KW-0732">Signal</keyword>
<dbReference type="RefSeq" id="WP_177207992.1">
    <property type="nucleotide sequence ID" value="NZ_FOLO01000010.1"/>
</dbReference>
<dbReference type="Pfam" id="PF03572">
    <property type="entry name" value="Peptidase_S41"/>
    <property type="match status" value="1"/>
</dbReference>
<dbReference type="GO" id="GO:0030288">
    <property type="term" value="C:outer membrane-bounded periplasmic space"/>
    <property type="evidence" value="ECO:0007669"/>
    <property type="project" value="TreeGrafter"/>
</dbReference>
<dbReference type="Gene3D" id="3.30.750.44">
    <property type="match status" value="1"/>
</dbReference>
<accession>A0A1I1JQ49</accession>
<protein>
    <submittedName>
        <fullName evidence="3">Tricorn protease C1 domain-containing protein</fullName>
    </submittedName>
</protein>
<evidence type="ECO:0000313" key="3">
    <source>
        <dbReference type="EMBL" id="SFC48668.1"/>
    </source>
</evidence>
<dbReference type="GO" id="GO:0008236">
    <property type="term" value="F:serine-type peptidase activity"/>
    <property type="evidence" value="ECO:0007669"/>
    <property type="project" value="InterPro"/>
</dbReference>
<reference evidence="3 4" key="1">
    <citation type="submission" date="2016-10" db="EMBL/GenBank/DDBJ databases">
        <authorList>
            <person name="de Groot N.N."/>
        </authorList>
    </citation>
    <scope>NUCLEOTIDE SEQUENCE [LARGE SCALE GENOMIC DNA]</scope>
    <source>
        <strain evidence="3 4">DSM 6059</strain>
    </source>
</reference>
<dbReference type="EMBL" id="FOLO01000010">
    <property type="protein sequence ID" value="SFC48668.1"/>
    <property type="molecule type" value="Genomic_DNA"/>
</dbReference>
<dbReference type="InterPro" id="IPR005151">
    <property type="entry name" value="Tail-specific_protease"/>
</dbReference>
<feature type="domain" description="Tail specific protease" evidence="2">
    <location>
        <begin position="247"/>
        <end position="442"/>
    </location>
</feature>
<keyword evidence="4" id="KW-1185">Reference proteome</keyword>
<evidence type="ECO:0000256" key="1">
    <source>
        <dbReference type="SAM" id="SignalP"/>
    </source>
</evidence>
<dbReference type="InterPro" id="IPR029045">
    <property type="entry name" value="ClpP/crotonase-like_dom_sf"/>
</dbReference>
<dbReference type="Gene3D" id="3.90.226.10">
    <property type="entry name" value="2-enoyl-CoA Hydratase, Chain A, domain 1"/>
    <property type="match status" value="1"/>
</dbReference>
<dbReference type="STRING" id="1123010.SAMN02745724_01779"/>
<keyword evidence="3" id="KW-0378">Hydrolase</keyword>
<feature type="chain" id="PRO_5011749990" evidence="1">
    <location>
        <begin position="24"/>
        <end position="477"/>
    </location>
</feature>
<dbReference type="GO" id="GO:0006508">
    <property type="term" value="P:proteolysis"/>
    <property type="evidence" value="ECO:0007669"/>
    <property type="project" value="UniProtKB-KW"/>
</dbReference>
<name>A0A1I1JQ49_9GAMM</name>
<gene>
    <name evidence="3" type="ORF">SAMN02745724_01779</name>
</gene>
<dbReference type="Proteomes" id="UP000198862">
    <property type="component" value="Unassembled WGS sequence"/>
</dbReference>
<dbReference type="GO" id="GO:0007165">
    <property type="term" value="P:signal transduction"/>
    <property type="evidence" value="ECO:0007669"/>
    <property type="project" value="TreeGrafter"/>
</dbReference>
<dbReference type="PANTHER" id="PTHR32060:SF30">
    <property type="entry name" value="CARBOXY-TERMINAL PROCESSING PROTEASE CTPA"/>
    <property type="match status" value="1"/>
</dbReference>
<keyword evidence="3" id="KW-0645">Protease</keyword>
<organism evidence="3 4">
    <name type="scientific">Pseudoalteromonas denitrificans DSM 6059</name>
    <dbReference type="NCBI Taxonomy" id="1123010"/>
    <lineage>
        <taxon>Bacteria</taxon>
        <taxon>Pseudomonadati</taxon>
        <taxon>Pseudomonadota</taxon>
        <taxon>Gammaproteobacteria</taxon>
        <taxon>Alteromonadales</taxon>
        <taxon>Pseudoalteromonadaceae</taxon>
        <taxon>Pseudoalteromonas</taxon>
    </lineage>
</organism>
<dbReference type="SUPFAM" id="SSF52096">
    <property type="entry name" value="ClpP/crotonase"/>
    <property type="match status" value="1"/>
</dbReference>
<evidence type="ECO:0000313" key="4">
    <source>
        <dbReference type="Proteomes" id="UP000198862"/>
    </source>
</evidence>
<dbReference type="PANTHER" id="PTHR32060">
    <property type="entry name" value="TAIL-SPECIFIC PROTEASE"/>
    <property type="match status" value="1"/>
</dbReference>
<feature type="signal peptide" evidence="1">
    <location>
        <begin position="1"/>
        <end position="23"/>
    </location>
</feature>
<evidence type="ECO:0000259" key="2">
    <source>
        <dbReference type="Pfam" id="PF03572"/>
    </source>
</evidence>
<dbReference type="AlphaFoldDB" id="A0A1I1JQ49"/>
<sequence>MNKVKMLLLTIFLISNFFGLSHASSGNNLTSEEKIYGLSLFWKEVSYNFAYFDQVEDLDWDATYLSYIPKVKATKNNFEYYRVMSKFAAKLNDGMTYIKIPESLVNQYVDFPRVKLAEAEGMAIVIAVEDKYKQQIPLGSIVLEVDGLKTLDVLKTDVFPYISSSTDHIRLDWAIKGNKSHGYGLLAGKPGSIVDIKLQLPDASIKNVQLKRDLAANKITWHSSEGVARKEIENKEAISVRFLDKDVVYIALNNFNDIELVDKFKKLIPKMQSAKGLILDLRFNRGGNTMIVEDILKYLTFHDLTGAKSKMRIHNATFKAWGKFAQNYTWAKKYESYFLDQAWTELDPDIISSDDVNKLDKIVVPTAILIGRNTSSSAENFLIYASGAEHFTTIGEPTFGSTGQPLIIDLPGNGTAKICTKRDTYADGRDFVGFGIEPDINVERKMSYYLTKKDLVLNVAIQYLKDKSGKTSLIASK</sequence>